<keyword evidence="4" id="KW-1185">Reference proteome</keyword>
<evidence type="ECO:0000259" key="2">
    <source>
        <dbReference type="Pfam" id="PF00582"/>
    </source>
</evidence>
<dbReference type="OrthoDB" id="5343004at2"/>
<reference evidence="3 4" key="1">
    <citation type="submission" date="2017-03" db="EMBL/GenBank/DDBJ databases">
        <title>Genomic and clinical evidence uncovers the enterohepatic species Helicobacter valdiviensis as a potential human intestinal pathogen.</title>
        <authorList>
            <person name="Fresia P."/>
            <person name="Jara R."/>
            <person name="Sierra R."/>
            <person name="Ferres I."/>
            <person name="Greif G."/>
            <person name="Iraola G."/>
            <person name="Collado L."/>
        </authorList>
    </citation>
    <scope>NUCLEOTIDE SEQUENCE [LARGE SCALE GENOMIC DNA]</scope>
    <source>
        <strain evidence="3 4">WBE14</strain>
    </source>
</reference>
<proteinExistence type="inferred from homology"/>
<dbReference type="EMBL" id="NBIU01000003">
    <property type="protein sequence ID" value="PZT48839.1"/>
    <property type="molecule type" value="Genomic_DNA"/>
</dbReference>
<evidence type="ECO:0000256" key="1">
    <source>
        <dbReference type="ARBA" id="ARBA00008791"/>
    </source>
</evidence>
<organism evidence="3 4">
    <name type="scientific">Helicobacter valdiviensis</name>
    <dbReference type="NCBI Taxonomy" id="1458358"/>
    <lineage>
        <taxon>Bacteria</taxon>
        <taxon>Pseudomonadati</taxon>
        <taxon>Campylobacterota</taxon>
        <taxon>Epsilonproteobacteria</taxon>
        <taxon>Campylobacterales</taxon>
        <taxon>Helicobacteraceae</taxon>
        <taxon>Helicobacter</taxon>
    </lineage>
</organism>
<dbReference type="AlphaFoldDB" id="A0A2W6MXU7"/>
<dbReference type="Gene3D" id="3.40.50.620">
    <property type="entry name" value="HUPs"/>
    <property type="match status" value="2"/>
</dbReference>
<dbReference type="RefSeq" id="WP_111229149.1">
    <property type="nucleotide sequence ID" value="NZ_NBIU01000003.1"/>
</dbReference>
<feature type="domain" description="UspA" evidence="2">
    <location>
        <begin position="3"/>
        <end position="133"/>
    </location>
</feature>
<name>A0A2W6MXU7_9HELI</name>
<dbReference type="InterPro" id="IPR014729">
    <property type="entry name" value="Rossmann-like_a/b/a_fold"/>
</dbReference>
<dbReference type="SUPFAM" id="SSF52402">
    <property type="entry name" value="Adenine nucleotide alpha hydrolases-like"/>
    <property type="match status" value="2"/>
</dbReference>
<dbReference type="PRINTS" id="PR01438">
    <property type="entry name" value="UNVRSLSTRESS"/>
</dbReference>
<dbReference type="PANTHER" id="PTHR46268:SF15">
    <property type="entry name" value="UNIVERSAL STRESS PROTEIN HP_0031"/>
    <property type="match status" value="1"/>
</dbReference>
<dbReference type="PANTHER" id="PTHR46268">
    <property type="entry name" value="STRESS RESPONSE PROTEIN NHAX"/>
    <property type="match status" value="1"/>
</dbReference>
<dbReference type="InterPro" id="IPR006016">
    <property type="entry name" value="UspA"/>
</dbReference>
<gene>
    <name evidence="3" type="ORF">B6S12_01990</name>
</gene>
<comment type="caution">
    <text evidence="3">The sequence shown here is derived from an EMBL/GenBank/DDBJ whole genome shotgun (WGS) entry which is preliminary data.</text>
</comment>
<accession>A0A2W6MXU7</accession>
<dbReference type="Pfam" id="PF00582">
    <property type="entry name" value="Usp"/>
    <property type="match status" value="1"/>
</dbReference>
<evidence type="ECO:0000313" key="4">
    <source>
        <dbReference type="Proteomes" id="UP000249746"/>
    </source>
</evidence>
<evidence type="ECO:0000313" key="3">
    <source>
        <dbReference type="EMBL" id="PZT48839.1"/>
    </source>
</evidence>
<dbReference type="CDD" id="cd00293">
    <property type="entry name" value="USP-like"/>
    <property type="match status" value="1"/>
</dbReference>
<dbReference type="InterPro" id="IPR006015">
    <property type="entry name" value="Universal_stress_UspA"/>
</dbReference>
<sequence>MKDKIVVATDFSEASMVALGKAIYLSKKLKCTLDIVHVVEYSLFRDSKKDKKAGKEALMRFVSKNYPNPEIEINQFCYVGTIQKELSKHIEESDAKLLCIGARGENQNLSDILLGSVARKIIRKSSIPVLVVKNESLSDYANIFSPTDFSDNSLALAKMSRKIFVGAKFIFYHLIARPFEIRLGHYGANDEEISKYNRSLEEKAKAQSKKFLNAFSNKTSKAEMVLDSGILSYTRTLSVANNQNASLIALPTTGKVSFFALDIVENSSLDVLVWRFNT</sequence>
<protein>
    <recommendedName>
        <fullName evidence="2">UspA domain-containing protein</fullName>
    </recommendedName>
</protein>
<comment type="similarity">
    <text evidence="1">Belongs to the universal stress protein A family.</text>
</comment>
<dbReference type="Proteomes" id="UP000249746">
    <property type="component" value="Unassembled WGS sequence"/>
</dbReference>